<dbReference type="InterPro" id="IPR051968">
    <property type="entry name" value="ZnFinger_Homeobox_TR"/>
</dbReference>
<reference evidence="6" key="2">
    <citation type="journal article" date="2008" name="Bioinformatics">
        <title>Assembly reconciliation.</title>
        <authorList>
            <person name="Zimin A.V."/>
            <person name="Smith D.R."/>
            <person name="Sutton G."/>
            <person name="Yorke J.A."/>
        </authorList>
    </citation>
    <scope>NUCLEOTIDE SEQUENCE</scope>
    <source>
        <strain evidence="6">TSC#14024-0371.13</strain>
    </source>
</reference>
<feature type="compositionally biased region" description="Basic and acidic residues" evidence="5">
    <location>
        <begin position="248"/>
        <end position="263"/>
    </location>
</feature>
<dbReference type="OrthoDB" id="6417226at2759"/>
<comment type="subcellular location">
    <subcellularLocation>
        <location evidence="1">Nucleus</location>
    </subcellularLocation>
</comment>
<evidence type="ECO:0000256" key="1">
    <source>
        <dbReference type="ARBA" id="ARBA00004123"/>
    </source>
</evidence>
<dbReference type="GO" id="GO:0000978">
    <property type="term" value="F:RNA polymerase II cis-regulatory region sequence-specific DNA binding"/>
    <property type="evidence" value="ECO:0007669"/>
    <property type="project" value="TreeGrafter"/>
</dbReference>
<reference evidence="6" key="3">
    <citation type="submission" date="2015-10" db="EMBL/GenBank/DDBJ databases">
        <authorList>
            <consortium name="FlyBase"/>
        </authorList>
    </citation>
    <scope>NUCLEOTIDE SEQUENCE</scope>
    <source>
        <strain evidence="6">TSC#14024-0371.13</strain>
    </source>
</reference>
<dbReference type="EMBL" id="CH902639">
    <property type="protein sequence ID" value="KPU74525.1"/>
    <property type="molecule type" value="Genomic_DNA"/>
</dbReference>
<gene>
    <name evidence="6" type="primary">Dana\GF19021</name>
    <name evidence="6" type="synonym">dana_GLEANR_20615</name>
    <name evidence="6" type="ORF">GF19021</name>
</gene>
<dbReference type="GO" id="GO:0000981">
    <property type="term" value="F:DNA-binding transcription factor activity, RNA polymerase II-specific"/>
    <property type="evidence" value="ECO:0007669"/>
    <property type="project" value="TreeGrafter"/>
</dbReference>
<organism evidence="6 8">
    <name type="scientific">Drosophila ananassae</name>
    <name type="common">Fruit fly</name>
    <dbReference type="NCBI Taxonomy" id="7217"/>
    <lineage>
        <taxon>Eukaryota</taxon>
        <taxon>Metazoa</taxon>
        <taxon>Ecdysozoa</taxon>
        <taxon>Arthropoda</taxon>
        <taxon>Hexapoda</taxon>
        <taxon>Insecta</taxon>
        <taxon>Pterygota</taxon>
        <taxon>Neoptera</taxon>
        <taxon>Endopterygota</taxon>
        <taxon>Diptera</taxon>
        <taxon>Brachycera</taxon>
        <taxon>Muscomorpha</taxon>
        <taxon>Ephydroidea</taxon>
        <taxon>Drosophilidae</taxon>
        <taxon>Drosophila</taxon>
        <taxon>Sophophora</taxon>
    </lineage>
</organism>
<evidence type="ECO:0000313" key="8">
    <source>
        <dbReference type="Proteomes" id="UP000007801"/>
    </source>
</evidence>
<dbReference type="GO" id="GO:0046872">
    <property type="term" value="F:metal ion binding"/>
    <property type="evidence" value="ECO:0007669"/>
    <property type="project" value="UniProtKB-KW"/>
</dbReference>
<protein>
    <submittedName>
        <fullName evidence="6">Uncharacterized protein, isoform C</fullName>
    </submittedName>
    <submittedName>
        <fullName evidence="7">Uncharacterized protein, isoform D</fullName>
    </submittedName>
</protein>
<dbReference type="Proteomes" id="UP000007801">
    <property type="component" value="Unassembled WGS sequence"/>
</dbReference>
<dbReference type="GO" id="GO:0005634">
    <property type="term" value="C:nucleus"/>
    <property type="evidence" value="ECO:0007669"/>
    <property type="project" value="UniProtKB-SubCell"/>
</dbReference>
<keyword evidence="2" id="KW-0479">Metal-binding</keyword>
<evidence type="ECO:0000256" key="5">
    <source>
        <dbReference type="SAM" id="MobiDB-lite"/>
    </source>
</evidence>
<evidence type="ECO:0000313" key="7">
    <source>
        <dbReference type="EMBL" id="KPU74526.1"/>
    </source>
</evidence>
<keyword evidence="3" id="KW-0677">Repeat</keyword>
<dbReference type="AlphaFoldDB" id="A0A0P8XI20"/>
<feature type="region of interest" description="Disordered" evidence="5">
    <location>
        <begin position="212"/>
        <end position="280"/>
    </location>
</feature>
<dbReference type="PANTHER" id="PTHR45891:SF3">
    <property type="entry name" value="ZINC FINGER PROTEIN 2"/>
    <property type="match status" value="1"/>
</dbReference>
<evidence type="ECO:0000256" key="3">
    <source>
        <dbReference type="ARBA" id="ARBA00022737"/>
    </source>
</evidence>
<evidence type="ECO:0000256" key="4">
    <source>
        <dbReference type="ARBA" id="ARBA00022833"/>
    </source>
</evidence>
<keyword evidence="4" id="KW-0862">Zinc</keyword>
<dbReference type="PANTHER" id="PTHR45891">
    <property type="entry name" value="ZINC FINGER HOMEOBOX PROTEIN"/>
    <property type="match status" value="1"/>
</dbReference>
<name>A0A0P8XI20_DROAN</name>
<dbReference type="EMBL" id="CH902639">
    <property type="protein sequence ID" value="KPU74526.1"/>
    <property type="molecule type" value="Genomic_DNA"/>
</dbReference>
<reference evidence="6 8" key="1">
    <citation type="journal article" date="2007" name="Nature">
        <title>Evolution of genes and genomes on the Drosophila phylogeny.</title>
        <authorList>
            <consortium name="Drosophila 12 Genomes Consortium"/>
            <person name="Clark A.G."/>
            <person name="Eisen M.B."/>
            <person name="Smith D.R."/>
            <person name="Bergman C.M."/>
            <person name="Oliver B."/>
            <person name="Markow T.A."/>
            <person name="Kaufman T.C."/>
            <person name="Kellis M."/>
            <person name="Gelbart W."/>
            <person name="Iyer V.N."/>
            <person name="Pollard D.A."/>
            <person name="Sackton T.B."/>
            <person name="Larracuente A.M."/>
            <person name="Singh N.D."/>
            <person name="Abad J.P."/>
            <person name="Abt D.N."/>
            <person name="Adryan B."/>
            <person name="Aguade M."/>
            <person name="Akashi H."/>
            <person name="Anderson W.W."/>
            <person name="Aquadro C.F."/>
            <person name="Ardell D.H."/>
            <person name="Arguello R."/>
            <person name="Artieri C.G."/>
            <person name="Barbash D.A."/>
            <person name="Barker D."/>
            <person name="Barsanti P."/>
            <person name="Batterham P."/>
            <person name="Batzoglou S."/>
            <person name="Begun D."/>
            <person name="Bhutkar A."/>
            <person name="Blanco E."/>
            <person name="Bosak S.A."/>
            <person name="Bradley R.K."/>
            <person name="Brand A.D."/>
            <person name="Brent M.R."/>
            <person name="Brooks A.N."/>
            <person name="Brown R.H."/>
            <person name="Butlin R.K."/>
            <person name="Caggese C."/>
            <person name="Calvi B.R."/>
            <person name="Bernardo de Carvalho A."/>
            <person name="Caspi A."/>
            <person name="Castrezana S."/>
            <person name="Celniker S.E."/>
            <person name="Chang J.L."/>
            <person name="Chapple C."/>
            <person name="Chatterji S."/>
            <person name="Chinwalla A."/>
            <person name="Civetta A."/>
            <person name="Clifton S.W."/>
            <person name="Comeron J.M."/>
            <person name="Costello J.C."/>
            <person name="Coyne J.A."/>
            <person name="Daub J."/>
            <person name="David R.G."/>
            <person name="Delcher A.L."/>
            <person name="Delehaunty K."/>
            <person name="Do C.B."/>
            <person name="Ebling H."/>
            <person name="Edwards K."/>
            <person name="Eickbush T."/>
            <person name="Evans J.D."/>
            <person name="Filipski A."/>
            <person name="Findeiss S."/>
            <person name="Freyhult E."/>
            <person name="Fulton L."/>
            <person name="Fulton R."/>
            <person name="Garcia A.C."/>
            <person name="Gardiner A."/>
            <person name="Garfield D.A."/>
            <person name="Garvin B.E."/>
            <person name="Gibson G."/>
            <person name="Gilbert D."/>
            <person name="Gnerre S."/>
            <person name="Godfrey J."/>
            <person name="Good R."/>
            <person name="Gotea V."/>
            <person name="Gravely B."/>
            <person name="Greenberg A.J."/>
            <person name="Griffiths-Jones S."/>
            <person name="Gross S."/>
            <person name="Guigo R."/>
            <person name="Gustafson E.A."/>
            <person name="Haerty W."/>
            <person name="Hahn M.W."/>
            <person name="Halligan D.L."/>
            <person name="Halpern A.L."/>
            <person name="Halter G.M."/>
            <person name="Han M.V."/>
            <person name="Heger A."/>
            <person name="Hillier L."/>
            <person name="Hinrichs A.S."/>
            <person name="Holmes I."/>
            <person name="Hoskins R.A."/>
            <person name="Hubisz M.J."/>
            <person name="Hultmark D."/>
            <person name="Huntley M.A."/>
            <person name="Jaffe D.B."/>
            <person name="Jagadeeshan S."/>
            <person name="Jeck W.R."/>
            <person name="Johnson J."/>
            <person name="Jones C.D."/>
            <person name="Jordan W.C."/>
            <person name="Karpen G.H."/>
            <person name="Kataoka E."/>
            <person name="Keightley P.D."/>
            <person name="Kheradpour P."/>
            <person name="Kirkness E.F."/>
            <person name="Koerich L.B."/>
            <person name="Kristiansen K."/>
            <person name="Kudrna D."/>
            <person name="Kulathinal R.J."/>
            <person name="Kumar S."/>
            <person name="Kwok R."/>
            <person name="Lander E."/>
            <person name="Langley C.H."/>
            <person name="Lapoint R."/>
            <person name="Lazzaro B.P."/>
            <person name="Lee S.J."/>
            <person name="Levesque L."/>
            <person name="Li R."/>
            <person name="Lin C.F."/>
            <person name="Lin M.F."/>
            <person name="Lindblad-Toh K."/>
            <person name="Llopart A."/>
            <person name="Long M."/>
            <person name="Low L."/>
            <person name="Lozovsky E."/>
            <person name="Lu J."/>
            <person name="Luo M."/>
            <person name="Machado C.A."/>
            <person name="Makalowski W."/>
            <person name="Marzo M."/>
            <person name="Matsuda M."/>
            <person name="Matzkin L."/>
            <person name="McAllister B."/>
            <person name="McBride C.S."/>
            <person name="McKernan B."/>
            <person name="McKernan K."/>
            <person name="Mendez-Lago M."/>
            <person name="Minx P."/>
            <person name="Mollenhauer M.U."/>
            <person name="Montooth K."/>
            <person name="Mount S.M."/>
            <person name="Mu X."/>
            <person name="Myers E."/>
            <person name="Negre B."/>
            <person name="Newfeld S."/>
            <person name="Nielsen R."/>
            <person name="Noor M.A."/>
            <person name="O'Grady P."/>
            <person name="Pachter L."/>
            <person name="Papaceit M."/>
            <person name="Parisi M.J."/>
            <person name="Parisi M."/>
            <person name="Parts L."/>
            <person name="Pedersen J.S."/>
            <person name="Pesole G."/>
            <person name="Phillippy A.M."/>
            <person name="Ponting C.P."/>
            <person name="Pop M."/>
            <person name="Porcelli D."/>
            <person name="Powell J.R."/>
            <person name="Prohaska S."/>
            <person name="Pruitt K."/>
            <person name="Puig M."/>
            <person name="Quesneville H."/>
            <person name="Ram K.R."/>
            <person name="Rand D."/>
            <person name="Rasmussen M.D."/>
            <person name="Reed L.K."/>
            <person name="Reenan R."/>
            <person name="Reily A."/>
            <person name="Remington K.A."/>
            <person name="Rieger T.T."/>
            <person name="Ritchie M.G."/>
            <person name="Robin C."/>
            <person name="Rogers Y.H."/>
            <person name="Rohde C."/>
            <person name="Rozas J."/>
            <person name="Rubenfield M.J."/>
            <person name="Ruiz A."/>
            <person name="Russo S."/>
            <person name="Salzberg S.L."/>
            <person name="Sanchez-Gracia A."/>
            <person name="Saranga D.J."/>
            <person name="Sato H."/>
            <person name="Schaeffer S.W."/>
            <person name="Schatz M.C."/>
            <person name="Schlenke T."/>
            <person name="Schwartz R."/>
            <person name="Segarra C."/>
            <person name="Singh R.S."/>
            <person name="Sirot L."/>
            <person name="Sirota M."/>
            <person name="Sisneros N.B."/>
            <person name="Smith C.D."/>
            <person name="Smith T.F."/>
            <person name="Spieth J."/>
            <person name="Stage D.E."/>
            <person name="Stark A."/>
            <person name="Stephan W."/>
            <person name="Strausberg R.L."/>
            <person name="Strempel S."/>
            <person name="Sturgill D."/>
            <person name="Sutton G."/>
            <person name="Sutton G.G."/>
            <person name="Tao W."/>
            <person name="Teichmann S."/>
            <person name="Tobari Y.N."/>
            <person name="Tomimura Y."/>
            <person name="Tsolas J.M."/>
            <person name="Valente V.L."/>
            <person name="Venter E."/>
            <person name="Venter J.C."/>
            <person name="Vicario S."/>
            <person name="Vieira F.G."/>
            <person name="Vilella A.J."/>
            <person name="Villasante A."/>
            <person name="Walenz B."/>
            <person name="Wang J."/>
            <person name="Wasserman M."/>
            <person name="Watts T."/>
            <person name="Wilson D."/>
            <person name="Wilson R.K."/>
            <person name="Wing R.A."/>
            <person name="Wolfner M.F."/>
            <person name="Wong A."/>
            <person name="Wong G.K."/>
            <person name="Wu C.I."/>
            <person name="Wu G."/>
            <person name="Yamamoto D."/>
            <person name="Yang H.P."/>
            <person name="Yang S.P."/>
            <person name="Yorke J.A."/>
            <person name="Yoshida K."/>
            <person name="Zdobnov E."/>
            <person name="Zhang P."/>
            <person name="Zhang Y."/>
            <person name="Zimin A.V."/>
            <person name="Baldwin J."/>
            <person name="Abdouelleil A."/>
            <person name="Abdulkadir J."/>
            <person name="Abebe A."/>
            <person name="Abera B."/>
            <person name="Abreu J."/>
            <person name="Acer S.C."/>
            <person name="Aftuck L."/>
            <person name="Alexander A."/>
            <person name="An P."/>
            <person name="Anderson E."/>
            <person name="Anderson S."/>
            <person name="Arachi H."/>
            <person name="Azer M."/>
            <person name="Bachantsang P."/>
            <person name="Barry A."/>
            <person name="Bayul T."/>
            <person name="Berlin A."/>
            <person name="Bessette D."/>
            <person name="Bloom T."/>
            <person name="Blye J."/>
            <person name="Boguslavskiy L."/>
            <person name="Bonnet C."/>
            <person name="Boukhgalter B."/>
            <person name="Bourzgui I."/>
            <person name="Brown A."/>
            <person name="Cahill P."/>
            <person name="Channer S."/>
            <person name="Cheshatsang Y."/>
            <person name="Chuda L."/>
            <person name="Citroen M."/>
            <person name="Collymore A."/>
            <person name="Cooke P."/>
            <person name="Costello M."/>
            <person name="D'Aco K."/>
            <person name="Daza R."/>
            <person name="De Haan G."/>
            <person name="DeGray S."/>
            <person name="DeMaso C."/>
            <person name="Dhargay N."/>
            <person name="Dooley K."/>
            <person name="Dooley E."/>
            <person name="Doricent M."/>
            <person name="Dorje P."/>
            <person name="Dorjee K."/>
            <person name="Dupes A."/>
            <person name="Elong R."/>
            <person name="Falk J."/>
            <person name="Farina A."/>
            <person name="Faro S."/>
            <person name="Ferguson D."/>
            <person name="Fisher S."/>
            <person name="Foley C.D."/>
            <person name="Franke A."/>
            <person name="Friedrich D."/>
            <person name="Gadbois L."/>
            <person name="Gearin G."/>
            <person name="Gearin C.R."/>
            <person name="Giannoukos G."/>
            <person name="Goode T."/>
            <person name="Graham J."/>
            <person name="Grandbois E."/>
            <person name="Grewal S."/>
            <person name="Gyaltsen K."/>
            <person name="Hafez N."/>
            <person name="Hagos B."/>
            <person name="Hall J."/>
            <person name="Henson C."/>
            <person name="Hollinger A."/>
            <person name="Honan T."/>
            <person name="Huard M.D."/>
            <person name="Hughes L."/>
            <person name="Hurhula B."/>
            <person name="Husby M.E."/>
            <person name="Kamat A."/>
            <person name="Kanga B."/>
            <person name="Kashin S."/>
            <person name="Khazanovich D."/>
            <person name="Kisner P."/>
            <person name="Lance K."/>
            <person name="Lara M."/>
            <person name="Lee W."/>
            <person name="Lennon N."/>
            <person name="Letendre F."/>
            <person name="LeVine R."/>
            <person name="Lipovsky A."/>
            <person name="Liu X."/>
            <person name="Liu J."/>
            <person name="Liu S."/>
            <person name="Lokyitsang T."/>
            <person name="Lokyitsang Y."/>
            <person name="Lubonja R."/>
            <person name="Lui A."/>
            <person name="MacDonald P."/>
            <person name="Magnisalis V."/>
            <person name="Maru K."/>
            <person name="Matthews C."/>
            <person name="McCusker W."/>
            <person name="McDonough S."/>
            <person name="Mehta T."/>
            <person name="Meldrim J."/>
            <person name="Meneus L."/>
            <person name="Mihai O."/>
            <person name="Mihalev A."/>
            <person name="Mihova T."/>
            <person name="Mittelman R."/>
            <person name="Mlenga V."/>
            <person name="Montmayeur A."/>
            <person name="Mulrain L."/>
            <person name="Navidi A."/>
            <person name="Naylor J."/>
            <person name="Negash T."/>
            <person name="Nguyen T."/>
            <person name="Nguyen N."/>
            <person name="Nicol R."/>
            <person name="Norbu C."/>
            <person name="Norbu N."/>
            <person name="Novod N."/>
            <person name="O'Neill B."/>
            <person name="Osman S."/>
            <person name="Markiewicz E."/>
            <person name="Oyono O.L."/>
            <person name="Patti C."/>
            <person name="Phunkhang P."/>
            <person name="Pierre F."/>
            <person name="Priest M."/>
            <person name="Raghuraman S."/>
            <person name="Rege F."/>
            <person name="Reyes R."/>
            <person name="Rise C."/>
            <person name="Rogov P."/>
            <person name="Ross K."/>
            <person name="Ryan E."/>
            <person name="Settipalli S."/>
            <person name="Shea T."/>
            <person name="Sherpa N."/>
            <person name="Shi L."/>
            <person name="Shih D."/>
            <person name="Sparrow T."/>
            <person name="Spaulding J."/>
            <person name="Stalker J."/>
            <person name="Stange-Thomann N."/>
            <person name="Stavropoulos S."/>
            <person name="Stone C."/>
            <person name="Strader C."/>
            <person name="Tesfaye S."/>
            <person name="Thomson T."/>
            <person name="Thoulutsang Y."/>
            <person name="Thoulutsang D."/>
            <person name="Topham K."/>
            <person name="Topping I."/>
            <person name="Tsamla T."/>
            <person name="Vassiliev H."/>
            <person name="Vo A."/>
            <person name="Wangchuk T."/>
            <person name="Wangdi T."/>
            <person name="Weiand M."/>
            <person name="Wilkinson J."/>
            <person name="Wilson A."/>
            <person name="Yadav S."/>
            <person name="Young G."/>
            <person name="Yu Q."/>
            <person name="Zembek L."/>
            <person name="Zhong D."/>
            <person name="Zimmer A."/>
            <person name="Zwirko Z."/>
            <person name="Jaffe D.B."/>
            <person name="Alvarez P."/>
            <person name="Brockman W."/>
            <person name="Butler J."/>
            <person name="Chin C."/>
            <person name="Gnerre S."/>
            <person name="Grabherr M."/>
            <person name="Kleber M."/>
            <person name="Mauceli E."/>
            <person name="MacCallum I."/>
        </authorList>
    </citation>
    <scope>NUCLEOTIDE SEQUENCE [LARGE SCALE GENOMIC DNA]</scope>
    <source>
        <strain evidence="6">TSC#14024-0371.13</strain>
        <strain evidence="8">Tucson 14024-0371.13</strain>
    </source>
</reference>
<keyword evidence="8" id="KW-1185">Reference proteome</keyword>
<evidence type="ECO:0000313" key="6">
    <source>
        <dbReference type="EMBL" id="KPU74525.1"/>
    </source>
</evidence>
<accession>A0A0P8XI20</accession>
<evidence type="ECO:0000256" key="2">
    <source>
        <dbReference type="ARBA" id="ARBA00022723"/>
    </source>
</evidence>
<proteinExistence type="predicted"/>
<feature type="compositionally biased region" description="Basic and acidic residues" evidence="5">
    <location>
        <begin position="224"/>
        <end position="238"/>
    </location>
</feature>
<sequence>MSKSDVETFEGKIVYNLDGSAYIIDADHANRSGLECIKNIEASTSISVTELPSSGQEKKKGYQNIQLFKQTKHDLDQIDDFSVLGRNSVIGSGATYRSSPKIHSFRVVSAQDAHSNCPTQAFKIEKPILMCFICKLSFGNVNSFGLHANTDHRLNLEELEQQLLNREYSSAIIQRNMDEKPQISFLQPLDINSSDETEKLQLSNKDRKAILSLSPQLEFPNESEPEKKEEQSNKKDKNSGSGLYSDMDQLHEPEHEPKLDDSSRYMGEPSAKLPVSSPKL</sequence>